<feature type="region of interest" description="Disordered" evidence="1">
    <location>
        <begin position="27"/>
        <end position="62"/>
    </location>
</feature>
<sequence length="62" mass="6727">MLCLVPLGKPPRAMGMADGSRVCWVRRPSGSGGRADRSDAGTDPYNECWSDRRQADDSTSII</sequence>
<proteinExistence type="predicted"/>
<name>A0ABM7M2X2_9ACTN</name>
<evidence type="ECO:0000313" key="3">
    <source>
        <dbReference type="Proteomes" id="UP000676967"/>
    </source>
</evidence>
<evidence type="ECO:0000256" key="1">
    <source>
        <dbReference type="SAM" id="MobiDB-lite"/>
    </source>
</evidence>
<protein>
    <submittedName>
        <fullName evidence="2">Uncharacterized protein</fullName>
    </submittedName>
</protein>
<evidence type="ECO:0000313" key="2">
    <source>
        <dbReference type="EMBL" id="BCJ45989.1"/>
    </source>
</evidence>
<reference evidence="2 3" key="1">
    <citation type="submission" date="2020-08" db="EMBL/GenBank/DDBJ databases">
        <title>Whole genome shotgun sequence of Actinoplanes ianthinogenes NBRC 13996.</title>
        <authorList>
            <person name="Komaki H."/>
            <person name="Tamura T."/>
        </authorList>
    </citation>
    <scope>NUCLEOTIDE SEQUENCE [LARGE SCALE GENOMIC DNA]</scope>
    <source>
        <strain evidence="2 3">NBRC 13996</strain>
    </source>
</reference>
<dbReference type="EMBL" id="AP023356">
    <property type="protein sequence ID" value="BCJ45989.1"/>
    <property type="molecule type" value="Genomic_DNA"/>
</dbReference>
<keyword evidence="3" id="KW-1185">Reference proteome</keyword>
<accession>A0ABM7M2X2</accession>
<dbReference type="Proteomes" id="UP000676967">
    <property type="component" value="Chromosome"/>
</dbReference>
<organism evidence="2 3">
    <name type="scientific">Actinoplanes ianthinogenes</name>
    <dbReference type="NCBI Taxonomy" id="122358"/>
    <lineage>
        <taxon>Bacteria</taxon>
        <taxon>Bacillati</taxon>
        <taxon>Actinomycetota</taxon>
        <taxon>Actinomycetes</taxon>
        <taxon>Micromonosporales</taxon>
        <taxon>Micromonosporaceae</taxon>
        <taxon>Actinoplanes</taxon>
    </lineage>
</organism>
<gene>
    <name evidence="2" type="ORF">Aiant_66460</name>
</gene>